<evidence type="ECO:0000313" key="3">
    <source>
        <dbReference type="Proteomes" id="UP000261931"/>
    </source>
</evidence>
<evidence type="ECO:0000313" key="2">
    <source>
        <dbReference type="EMBL" id="RFP77959.1"/>
    </source>
</evidence>
<organism evidence="2 3">
    <name type="scientific">Hydrogenophaga borbori</name>
    <dbReference type="NCBI Taxonomy" id="2294117"/>
    <lineage>
        <taxon>Bacteria</taxon>
        <taxon>Pseudomonadati</taxon>
        <taxon>Pseudomonadota</taxon>
        <taxon>Betaproteobacteria</taxon>
        <taxon>Burkholderiales</taxon>
        <taxon>Comamonadaceae</taxon>
        <taxon>Hydrogenophaga</taxon>
    </lineage>
</organism>
<dbReference type="EMBL" id="QVLS01000008">
    <property type="protein sequence ID" value="RFP77959.1"/>
    <property type="molecule type" value="Genomic_DNA"/>
</dbReference>
<feature type="domain" description="Extradiol ring-cleavage dioxygenase LigAB LigA subunit" evidence="1">
    <location>
        <begin position="7"/>
        <end position="83"/>
    </location>
</feature>
<dbReference type="Proteomes" id="UP000261931">
    <property type="component" value="Unassembled WGS sequence"/>
</dbReference>
<keyword evidence="2" id="KW-0223">Dioxygenase</keyword>
<comment type="caution">
    <text evidence="2">The sequence shown here is derived from an EMBL/GenBank/DDBJ whole genome shotgun (WGS) entry which is preliminary data.</text>
</comment>
<dbReference type="InterPro" id="IPR011986">
    <property type="entry name" value="Xdiol_dOase_LigA"/>
</dbReference>
<evidence type="ECO:0000259" key="1">
    <source>
        <dbReference type="Pfam" id="PF07746"/>
    </source>
</evidence>
<name>A0A372EHI7_9BURK</name>
<proteinExistence type="predicted"/>
<sequence length="102" mass="11412">MSLYGVQKVIYELNRSPEALRRFRSAPGEYLSAHELDPQETQALQRPDIGLLYVLGVNGQLLMHFAAAAGYDWNAYLEAMRTGLREHGPVRAGIYKAVGEHP</sequence>
<dbReference type="Gene3D" id="1.10.700.10">
    <property type="entry name" value="Dioxygenase LigAB, LigA subunit"/>
    <property type="match status" value="1"/>
</dbReference>
<dbReference type="InterPro" id="IPR036622">
    <property type="entry name" value="LigA_sf"/>
</dbReference>
<accession>A0A372EHI7</accession>
<dbReference type="SUPFAM" id="SSF48076">
    <property type="entry name" value="LigA subunit of an aromatic-ring-opening dioxygenase LigAB"/>
    <property type="match status" value="1"/>
</dbReference>
<dbReference type="AlphaFoldDB" id="A0A372EHI7"/>
<protein>
    <submittedName>
        <fullName evidence="2">Aromatic ring-opening dioxygenase subunit LigA</fullName>
    </submittedName>
</protein>
<dbReference type="GO" id="GO:0051213">
    <property type="term" value="F:dioxygenase activity"/>
    <property type="evidence" value="ECO:0007669"/>
    <property type="project" value="UniProtKB-KW"/>
</dbReference>
<keyword evidence="3" id="KW-1185">Reference proteome</keyword>
<gene>
    <name evidence="2" type="ORF">DY262_14540</name>
</gene>
<reference evidence="2 3" key="1">
    <citation type="submission" date="2018-08" db="EMBL/GenBank/DDBJ databases">
        <title>Hydrogenophaga sp. LA-38 isolated from sludge.</title>
        <authorList>
            <person name="Im W.-T."/>
        </authorList>
    </citation>
    <scope>NUCLEOTIDE SEQUENCE [LARGE SCALE GENOMIC DNA]</scope>
    <source>
        <strain evidence="2 3">LA-38</strain>
    </source>
</reference>
<dbReference type="Pfam" id="PF07746">
    <property type="entry name" value="LigA"/>
    <property type="match status" value="1"/>
</dbReference>
<dbReference type="RefSeq" id="WP_116959816.1">
    <property type="nucleotide sequence ID" value="NZ_QVLS01000008.1"/>
</dbReference>
<keyword evidence="2" id="KW-0560">Oxidoreductase</keyword>